<proteinExistence type="predicted"/>
<name>A0ABR3VT34_9PEZI</name>
<keyword evidence="2" id="KW-1185">Reference proteome</keyword>
<organism evidence="1 2">
    <name type="scientific">Phialemonium thermophilum</name>
    <dbReference type="NCBI Taxonomy" id="223376"/>
    <lineage>
        <taxon>Eukaryota</taxon>
        <taxon>Fungi</taxon>
        <taxon>Dikarya</taxon>
        <taxon>Ascomycota</taxon>
        <taxon>Pezizomycotina</taxon>
        <taxon>Sordariomycetes</taxon>
        <taxon>Sordariomycetidae</taxon>
        <taxon>Cephalothecales</taxon>
        <taxon>Cephalothecaceae</taxon>
        <taxon>Phialemonium</taxon>
    </lineage>
</organism>
<evidence type="ECO:0000313" key="2">
    <source>
        <dbReference type="Proteomes" id="UP001586593"/>
    </source>
</evidence>
<accession>A0ABR3VT34</accession>
<protein>
    <submittedName>
        <fullName evidence="1">Uncharacterized protein</fullName>
    </submittedName>
</protein>
<evidence type="ECO:0000313" key="1">
    <source>
        <dbReference type="EMBL" id="KAL1844809.1"/>
    </source>
</evidence>
<gene>
    <name evidence="1" type="ORF">VTK73DRAFT_1741</name>
</gene>
<reference evidence="1 2" key="1">
    <citation type="journal article" date="2024" name="Commun. Biol.">
        <title>Comparative genomic analysis of thermophilic fungi reveals convergent evolutionary adaptations and gene losses.</title>
        <authorList>
            <person name="Steindorff A.S."/>
            <person name="Aguilar-Pontes M.V."/>
            <person name="Robinson A.J."/>
            <person name="Andreopoulos B."/>
            <person name="LaButti K."/>
            <person name="Kuo A."/>
            <person name="Mondo S."/>
            <person name="Riley R."/>
            <person name="Otillar R."/>
            <person name="Haridas S."/>
            <person name="Lipzen A."/>
            <person name="Grimwood J."/>
            <person name="Schmutz J."/>
            <person name="Clum A."/>
            <person name="Reid I.D."/>
            <person name="Moisan M.C."/>
            <person name="Butler G."/>
            <person name="Nguyen T.T.M."/>
            <person name="Dewar K."/>
            <person name="Conant G."/>
            <person name="Drula E."/>
            <person name="Henrissat B."/>
            <person name="Hansel C."/>
            <person name="Singer S."/>
            <person name="Hutchinson M.I."/>
            <person name="de Vries R.P."/>
            <person name="Natvig D.O."/>
            <person name="Powell A.J."/>
            <person name="Tsang A."/>
            <person name="Grigoriev I.V."/>
        </authorList>
    </citation>
    <scope>NUCLEOTIDE SEQUENCE [LARGE SCALE GENOMIC DNA]</scope>
    <source>
        <strain evidence="1 2">ATCC 24622</strain>
    </source>
</reference>
<dbReference type="EMBL" id="JAZHXJ010001448">
    <property type="protein sequence ID" value="KAL1844809.1"/>
    <property type="molecule type" value="Genomic_DNA"/>
</dbReference>
<comment type="caution">
    <text evidence="1">The sequence shown here is derived from an EMBL/GenBank/DDBJ whole genome shotgun (WGS) entry which is preliminary data.</text>
</comment>
<sequence>MHRPLKVVELGRGYIKVPGVPTLPVCSVVEFLPVYSVVVYPCSVSEAGSRGLEGALLVRSVSSEGVRASRGWADWRGCIVPSTSLAQAIQTLHGCYRGLYCYNRVTLPSHCGIEHHGNQSIIPRSTYVLSETCALQLHLPHLRSCLFYGFLLLFTPSFFLPSSF</sequence>
<dbReference type="Proteomes" id="UP001586593">
    <property type="component" value="Unassembled WGS sequence"/>
</dbReference>